<dbReference type="PANTHER" id="PTHR43649">
    <property type="entry name" value="ARABINOSE-BINDING PROTEIN-RELATED"/>
    <property type="match status" value="1"/>
</dbReference>
<feature type="signal peptide" evidence="1">
    <location>
        <begin position="1"/>
        <end position="27"/>
    </location>
</feature>
<dbReference type="InterPro" id="IPR050490">
    <property type="entry name" value="Bact_solute-bd_prot1"/>
</dbReference>
<sequence>MKLNLKWKSMVIMSCCLLLILAGCGQAKESATTADGKTKITFYTWYTKDQFHWDDVYAAWQKKNPNIEVEYVGLSEKSDTDEYIKKLDLAAGSGDPIDVVMVNNANTYAQRVDMGMFAPLDDLIDFKYEDEYLADFAVDGKRYALPGKRAITYVLLNKDRLDKAGLKVPTDWTWDEFREYAKKLTAPDHSYYGVYFHTWASQTLLELLNQPENNSYLKADGTSNMDDPNFRASFELRYQAEHEDHSAVPYSDAISQKLNYRDQFLGGSASMLVMGSWMNSNIAGSKESAPDFKVAVAPYPKNNADTKEIYSSNDYDYYGIGAGSDKQDASMQFIRWMTTEGIQAQGTDISSWQKADVSKALESIINNGTHPENVDLDSLIYTFKVSKGINKAPAVPYLSEIEQEVNAEFEKYILQKQDIDTTITNAKAIVQQIIDANKS</sequence>
<evidence type="ECO:0000256" key="1">
    <source>
        <dbReference type="SAM" id="SignalP"/>
    </source>
</evidence>
<dbReference type="SUPFAM" id="SSF53850">
    <property type="entry name" value="Periplasmic binding protein-like II"/>
    <property type="match status" value="1"/>
</dbReference>
<name>A0A1E3L2K3_9BACL</name>
<evidence type="ECO:0000313" key="3">
    <source>
        <dbReference type="Proteomes" id="UP000094578"/>
    </source>
</evidence>
<dbReference type="InterPro" id="IPR006059">
    <property type="entry name" value="SBP"/>
</dbReference>
<dbReference type="Gene3D" id="3.40.190.10">
    <property type="entry name" value="Periplasmic binding protein-like II"/>
    <property type="match status" value="1"/>
</dbReference>
<dbReference type="PANTHER" id="PTHR43649:SF30">
    <property type="entry name" value="ABC TRANSPORTER SUBSTRATE-BINDING PROTEIN"/>
    <property type="match status" value="1"/>
</dbReference>
<dbReference type="CDD" id="cd13585">
    <property type="entry name" value="PBP2_TMBP_like"/>
    <property type="match status" value="1"/>
</dbReference>
<dbReference type="PATRIC" id="fig|1886670.3.peg.2489"/>
<reference evidence="2 3" key="1">
    <citation type="submission" date="2016-08" db="EMBL/GenBank/DDBJ databases">
        <title>Genome sequencing of Paenibacillus sp. TI45-13ar, isolated from Korean traditional nuruk.</title>
        <authorList>
            <person name="Kim S.-J."/>
        </authorList>
    </citation>
    <scope>NUCLEOTIDE SEQUENCE [LARGE SCALE GENOMIC DNA]</scope>
    <source>
        <strain evidence="2 3">TI45-13ar</strain>
    </source>
</reference>
<gene>
    <name evidence="2" type="ORF">PTI45_02445</name>
</gene>
<dbReference type="EMBL" id="MDER01000043">
    <property type="protein sequence ID" value="ODP28027.1"/>
    <property type="molecule type" value="Genomic_DNA"/>
</dbReference>
<organism evidence="2 3">
    <name type="scientific">Paenibacillus nuruki</name>
    <dbReference type="NCBI Taxonomy" id="1886670"/>
    <lineage>
        <taxon>Bacteria</taxon>
        <taxon>Bacillati</taxon>
        <taxon>Bacillota</taxon>
        <taxon>Bacilli</taxon>
        <taxon>Bacillales</taxon>
        <taxon>Paenibacillaceae</taxon>
        <taxon>Paenibacillus</taxon>
    </lineage>
</organism>
<feature type="chain" id="PRO_5009131230" evidence="1">
    <location>
        <begin position="28"/>
        <end position="439"/>
    </location>
</feature>
<proteinExistence type="predicted"/>
<accession>A0A1E3L2K3</accession>
<dbReference type="STRING" id="1886670.PTI45_02445"/>
<protein>
    <submittedName>
        <fullName evidence="2">Uncharacterized protein</fullName>
    </submittedName>
</protein>
<keyword evidence="1" id="KW-0732">Signal</keyword>
<evidence type="ECO:0000313" key="2">
    <source>
        <dbReference type="EMBL" id="ODP28027.1"/>
    </source>
</evidence>
<dbReference type="AlphaFoldDB" id="A0A1E3L2K3"/>
<comment type="caution">
    <text evidence="2">The sequence shown here is derived from an EMBL/GenBank/DDBJ whole genome shotgun (WGS) entry which is preliminary data.</text>
</comment>
<keyword evidence="3" id="KW-1185">Reference proteome</keyword>
<dbReference type="Proteomes" id="UP000094578">
    <property type="component" value="Unassembled WGS sequence"/>
</dbReference>
<dbReference type="RefSeq" id="WP_069327863.1">
    <property type="nucleotide sequence ID" value="NZ_MDER01000043.1"/>
</dbReference>
<dbReference type="PROSITE" id="PS51257">
    <property type="entry name" value="PROKAR_LIPOPROTEIN"/>
    <property type="match status" value="1"/>
</dbReference>
<dbReference type="Pfam" id="PF01547">
    <property type="entry name" value="SBP_bac_1"/>
    <property type="match status" value="1"/>
</dbReference>